<gene>
    <name evidence="2" type="ORF">PAXRUDRAFT_824386</name>
</gene>
<feature type="region of interest" description="Disordered" evidence="1">
    <location>
        <begin position="153"/>
        <end position="193"/>
    </location>
</feature>
<evidence type="ECO:0000313" key="2">
    <source>
        <dbReference type="EMBL" id="KIK98004.1"/>
    </source>
</evidence>
<reference evidence="2 3" key="1">
    <citation type="submission" date="2014-04" db="EMBL/GenBank/DDBJ databases">
        <authorList>
            <consortium name="DOE Joint Genome Institute"/>
            <person name="Kuo A."/>
            <person name="Kohler A."/>
            <person name="Jargeat P."/>
            <person name="Nagy L.G."/>
            <person name="Floudas D."/>
            <person name="Copeland A."/>
            <person name="Barry K.W."/>
            <person name="Cichocki N."/>
            <person name="Veneault-Fourrey C."/>
            <person name="LaButti K."/>
            <person name="Lindquist E.A."/>
            <person name="Lipzen A."/>
            <person name="Lundell T."/>
            <person name="Morin E."/>
            <person name="Murat C."/>
            <person name="Sun H."/>
            <person name="Tunlid A."/>
            <person name="Henrissat B."/>
            <person name="Grigoriev I.V."/>
            <person name="Hibbett D.S."/>
            <person name="Martin F."/>
            <person name="Nordberg H.P."/>
            <person name="Cantor M.N."/>
            <person name="Hua S.X."/>
        </authorList>
    </citation>
    <scope>NUCLEOTIDE SEQUENCE [LARGE SCALE GENOMIC DNA]</scope>
    <source>
        <strain evidence="2 3">Ve08.2h10</strain>
    </source>
</reference>
<accession>A0A0D0E7W4</accession>
<reference evidence="3" key="2">
    <citation type="submission" date="2015-01" db="EMBL/GenBank/DDBJ databases">
        <title>Evolutionary Origins and Diversification of the Mycorrhizal Mutualists.</title>
        <authorList>
            <consortium name="DOE Joint Genome Institute"/>
            <consortium name="Mycorrhizal Genomics Consortium"/>
            <person name="Kohler A."/>
            <person name="Kuo A."/>
            <person name="Nagy L.G."/>
            <person name="Floudas D."/>
            <person name="Copeland A."/>
            <person name="Barry K.W."/>
            <person name="Cichocki N."/>
            <person name="Veneault-Fourrey C."/>
            <person name="LaButti K."/>
            <person name="Lindquist E.A."/>
            <person name="Lipzen A."/>
            <person name="Lundell T."/>
            <person name="Morin E."/>
            <person name="Murat C."/>
            <person name="Riley R."/>
            <person name="Ohm R."/>
            <person name="Sun H."/>
            <person name="Tunlid A."/>
            <person name="Henrissat B."/>
            <person name="Grigoriev I.V."/>
            <person name="Hibbett D.S."/>
            <person name="Martin F."/>
        </authorList>
    </citation>
    <scope>NUCLEOTIDE SEQUENCE [LARGE SCALE GENOMIC DNA]</scope>
    <source>
        <strain evidence="3">Ve08.2h10</strain>
    </source>
</reference>
<dbReference type="OrthoDB" id="2587968at2759"/>
<feature type="region of interest" description="Disordered" evidence="1">
    <location>
        <begin position="50"/>
        <end position="83"/>
    </location>
</feature>
<name>A0A0D0E7W4_9AGAM</name>
<feature type="compositionally biased region" description="Basic and acidic residues" evidence="1">
    <location>
        <begin position="73"/>
        <end position="83"/>
    </location>
</feature>
<dbReference type="InParanoid" id="A0A0D0E7W4"/>
<protein>
    <submittedName>
        <fullName evidence="2">Unplaced genomic scaffold scaffold_89, whole genome shotgun sequence</fullName>
    </submittedName>
</protein>
<evidence type="ECO:0000313" key="3">
    <source>
        <dbReference type="Proteomes" id="UP000054538"/>
    </source>
</evidence>
<proteinExistence type="predicted"/>
<feature type="compositionally biased region" description="Polar residues" evidence="1">
    <location>
        <begin position="174"/>
        <end position="193"/>
    </location>
</feature>
<dbReference type="HOGENOM" id="CLU_1409214_0_0_1"/>
<evidence type="ECO:0000256" key="1">
    <source>
        <dbReference type="SAM" id="MobiDB-lite"/>
    </source>
</evidence>
<sequence>MHVLKHWINYSTPQARQIVRSILATAPIKELGLDAHEIYERAFKEYPDVITPTPAPKTTALGNHARLRRPKKPMPEPPRREHPVRSMRYLKKIILEEMAEAKEIEKVHIKRGAMIEDGKRELSVRSKVAGRTELVGEAPKDNFWRWRLRPDHASRANSYPAPPIHKFLKDPGNEQKSLTIPLSRGSSRPSKGP</sequence>
<organism evidence="2 3">
    <name type="scientific">Paxillus rubicundulus Ve08.2h10</name>
    <dbReference type="NCBI Taxonomy" id="930991"/>
    <lineage>
        <taxon>Eukaryota</taxon>
        <taxon>Fungi</taxon>
        <taxon>Dikarya</taxon>
        <taxon>Basidiomycota</taxon>
        <taxon>Agaricomycotina</taxon>
        <taxon>Agaricomycetes</taxon>
        <taxon>Agaricomycetidae</taxon>
        <taxon>Boletales</taxon>
        <taxon>Paxilineae</taxon>
        <taxon>Paxillaceae</taxon>
        <taxon>Paxillus</taxon>
    </lineage>
</organism>
<keyword evidence="3" id="KW-1185">Reference proteome</keyword>
<dbReference type="Proteomes" id="UP000054538">
    <property type="component" value="Unassembled WGS sequence"/>
</dbReference>
<dbReference type="EMBL" id="KN824911">
    <property type="protein sequence ID" value="KIK98004.1"/>
    <property type="molecule type" value="Genomic_DNA"/>
</dbReference>
<dbReference type="AlphaFoldDB" id="A0A0D0E7W4"/>